<name>A0ACB7RIW2_HYAAI</name>
<dbReference type="Proteomes" id="UP000821845">
    <property type="component" value="Chromosome 9"/>
</dbReference>
<gene>
    <name evidence="1" type="ORF">HPB50_008032</name>
</gene>
<keyword evidence="2" id="KW-1185">Reference proteome</keyword>
<evidence type="ECO:0000313" key="2">
    <source>
        <dbReference type="Proteomes" id="UP000821845"/>
    </source>
</evidence>
<dbReference type="EMBL" id="CM023489">
    <property type="protein sequence ID" value="KAH6922040.1"/>
    <property type="molecule type" value="Genomic_DNA"/>
</dbReference>
<reference evidence="1" key="1">
    <citation type="submission" date="2020-05" db="EMBL/GenBank/DDBJ databases">
        <title>Large-scale comparative analyses of tick genomes elucidate their genetic diversity and vector capacities.</title>
        <authorList>
            <person name="Jia N."/>
            <person name="Wang J."/>
            <person name="Shi W."/>
            <person name="Du L."/>
            <person name="Sun Y."/>
            <person name="Zhan W."/>
            <person name="Jiang J."/>
            <person name="Wang Q."/>
            <person name="Zhang B."/>
            <person name="Ji P."/>
            <person name="Sakyi L.B."/>
            <person name="Cui X."/>
            <person name="Yuan T."/>
            <person name="Jiang B."/>
            <person name="Yang W."/>
            <person name="Lam T.T.-Y."/>
            <person name="Chang Q."/>
            <person name="Ding S."/>
            <person name="Wang X."/>
            <person name="Zhu J."/>
            <person name="Ruan X."/>
            <person name="Zhao L."/>
            <person name="Wei J."/>
            <person name="Que T."/>
            <person name="Du C."/>
            <person name="Cheng J."/>
            <person name="Dai P."/>
            <person name="Han X."/>
            <person name="Huang E."/>
            <person name="Gao Y."/>
            <person name="Liu J."/>
            <person name="Shao H."/>
            <person name="Ye R."/>
            <person name="Li L."/>
            <person name="Wei W."/>
            <person name="Wang X."/>
            <person name="Wang C."/>
            <person name="Yang T."/>
            <person name="Huo Q."/>
            <person name="Li W."/>
            <person name="Guo W."/>
            <person name="Chen H."/>
            <person name="Zhou L."/>
            <person name="Ni X."/>
            <person name="Tian J."/>
            <person name="Zhou Y."/>
            <person name="Sheng Y."/>
            <person name="Liu T."/>
            <person name="Pan Y."/>
            <person name="Xia L."/>
            <person name="Li J."/>
            <person name="Zhao F."/>
            <person name="Cao W."/>
        </authorList>
    </citation>
    <scope>NUCLEOTIDE SEQUENCE</scope>
    <source>
        <strain evidence="1">Hyas-2018</strain>
    </source>
</reference>
<sequence length="412" mass="46038">MGRDRTNRARRHFKYDSVSNKSICQIENCQHVVSGDHGRNLERHLQRRHREVHDSILADKASSTKRVVSDEVEGCPAAKLRQVDTQSMFQPTPSKCVLLEMTKDSIMNSCVELVSRNGRPFWLIDDSSFHKIIDPALKALSAKRGFTAETVKDKVQDQAKCKREEISQTLRKRFSLKIDCASRLDRALLGINVQYAENGKLIRQPLALFDRQTAEHLRSQVKSTPPSYDLSVAQVYSVTTDNGANMLKAARLLGETDHETDASSSGEETDSGCPEFEHCGSLLDNAEDVESLGLDGTEFKLGVRCAAHTLQLSVCDALKDSGSNTLVAQCRALAKKLRAQSAMDLIRKSIIDCPTRWMSTLVLLTRLLELKDFLLHSETASWTESIWAKVEMLIKSLQPAQEATKMLQAEHG</sequence>
<evidence type="ECO:0000313" key="1">
    <source>
        <dbReference type="EMBL" id="KAH6922040.1"/>
    </source>
</evidence>
<accession>A0ACB7RIW2</accession>
<protein>
    <submittedName>
        <fullName evidence="1">Uncharacterized protein</fullName>
    </submittedName>
</protein>
<organism evidence="1 2">
    <name type="scientific">Hyalomma asiaticum</name>
    <name type="common">Tick</name>
    <dbReference type="NCBI Taxonomy" id="266040"/>
    <lineage>
        <taxon>Eukaryota</taxon>
        <taxon>Metazoa</taxon>
        <taxon>Ecdysozoa</taxon>
        <taxon>Arthropoda</taxon>
        <taxon>Chelicerata</taxon>
        <taxon>Arachnida</taxon>
        <taxon>Acari</taxon>
        <taxon>Parasitiformes</taxon>
        <taxon>Ixodida</taxon>
        <taxon>Ixodoidea</taxon>
        <taxon>Ixodidae</taxon>
        <taxon>Hyalomminae</taxon>
        <taxon>Hyalomma</taxon>
    </lineage>
</organism>
<comment type="caution">
    <text evidence="1">The sequence shown here is derived from an EMBL/GenBank/DDBJ whole genome shotgun (WGS) entry which is preliminary data.</text>
</comment>
<proteinExistence type="predicted"/>